<dbReference type="PANTHER" id="PTHR13071:SF4">
    <property type="entry name" value="SMALL RIBOSOMAL SUBUNIT PROTEIN MS22"/>
    <property type="match status" value="1"/>
</dbReference>
<name>A0A183J6V6_9BILA</name>
<dbReference type="PANTHER" id="PTHR13071">
    <property type="entry name" value="MITOCHONDRIAL 28S RIBOSOMAL PROTEIN S22"/>
    <property type="match status" value="1"/>
</dbReference>
<evidence type="ECO:0000313" key="2">
    <source>
        <dbReference type="Proteomes" id="UP000270296"/>
    </source>
</evidence>
<dbReference type="Pfam" id="PF10245">
    <property type="entry name" value="MRP-S22"/>
    <property type="match status" value="1"/>
</dbReference>
<keyword evidence="2" id="KW-1185">Reference proteome</keyword>
<organism evidence="3">
    <name type="scientific">Soboliphyme baturini</name>
    <dbReference type="NCBI Taxonomy" id="241478"/>
    <lineage>
        <taxon>Eukaryota</taxon>
        <taxon>Metazoa</taxon>
        <taxon>Ecdysozoa</taxon>
        <taxon>Nematoda</taxon>
        <taxon>Enoplea</taxon>
        <taxon>Dorylaimia</taxon>
        <taxon>Dioctophymatida</taxon>
        <taxon>Dioctophymatoidea</taxon>
        <taxon>Soboliphymatidae</taxon>
        <taxon>Soboliphyme</taxon>
    </lineage>
</organism>
<dbReference type="GO" id="GO:0005763">
    <property type="term" value="C:mitochondrial small ribosomal subunit"/>
    <property type="evidence" value="ECO:0007669"/>
    <property type="project" value="TreeGrafter"/>
</dbReference>
<dbReference type="InterPro" id="IPR019374">
    <property type="entry name" value="Ribosomal_mS22"/>
</dbReference>
<reference evidence="1 2" key="2">
    <citation type="submission" date="2018-11" db="EMBL/GenBank/DDBJ databases">
        <authorList>
            <consortium name="Pathogen Informatics"/>
        </authorList>
    </citation>
    <scope>NUCLEOTIDE SEQUENCE [LARGE SCALE GENOMIC DNA]</scope>
</reference>
<dbReference type="AlphaFoldDB" id="A0A183J6V6"/>
<dbReference type="GO" id="GO:0003735">
    <property type="term" value="F:structural constituent of ribosome"/>
    <property type="evidence" value="ECO:0007669"/>
    <property type="project" value="TreeGrafter"/>
</dbReference>
<dbReference type="WBParaSite" id="SBAD_0001199101-mRNA-1">
    <property type="protein sequence ID" value="SBAD_0001199101-mRNA-1"/>
    <property type="gene ID" value="SBAD_0001199101"/>
</dbReference>
<dbReference type="OrthoDB" id="497541at2759"/>
<proteinExistence type="predicted"/>
<accession>A0A183J6V6</accession>
<sequence length="147" mass="16994">MRVTLPLRALSWASADVDVGRLFTNSDVQKLLYRVTEVCREKVFRPRQVKELEAPKYVLMTEKEVRKAQKIADDRAKLRLMAMPPVMHARQPCEEVITVDSGISGHDQSKFVFTDISFGQNERVSGVPRSVKFRICIVSYYLLRRHI</sequence>
<evidence type="ECO:0000313" key="1">
    <source>
        <dbReference type="EMBL" id="VDP41428.1"/>
    </source>
</evidence>
<gene>
    <name evidence="1" type="ORF">SBAD_LOCUS11604</name>
</gene>
<reference evidence="3" key="1">
    <citation type="submission" date="2016-06" db="UniProtKB">
        <authorList>
            <consortium name="WormBaseParasite"/>
        </authorList>
    </citation>
    <scope>IDENTIFICATION</scope>
</reference>
<dbReference type="EMBL" id="UZAM01016011">
    <property type="protein sequence ID" value="VDP41428.1"/>
    <property type="molecule type" value="Genomic_DNA"/>
</dbReference>
<protein>
    <submittedName>
        <fullName evidence="3">Nop domain-containing protein</fullName>
    </submittedName>
</protein>
<evidence type="ECO:0000313" key="3">
    <source>
        <dbReference type="WBParaSite" id="SBAD_0001199101-mRNA-1"/>
    </source>
</evidence>
<dbReference type="Proteomes" id="UP000270296">
    <property type="component" value="Unassembled WGS sequence"/>
</dbReference>